<accession>A0A6J5N074</accession>
<dbReference type="EMBL" id="LR796585">
    <property type="protein sequence ID" value="CAB4152975.1"/>
    <property type="molecule type" value="Genomic_DNA"/>
</dbReference>
<reference evidence="1" key="1">
    <citation type="submission" date="2020-04" db="EMBL/GenBank/DDBJ databases">
        <authorList>
            <person name="Chiriac C."/>
            <person name="Salcher M."/>
            <person name="Ghai R."/>
            <person name="Kavagutti S V."/>
        </authorList>
    </citation>
    <scope>NUCLEOTIDE SEQUENCE</scope>
</reference>
<evidence type="ECO:0000313" key="1">
    <source>
        <dbReference type="EMBL" id="CAB4152975.1"/>
    </source>
</evidence>
<gene>
    <name evidence="1" type="ORF">UFOVP606_36</name>
</gene>
<sequence length="70" mass="7979">MVYVTIKFKDAILTVAGWHTKGKISSNHLEENDTHASFDITEIEFNGVEVSNLLEDYYDEIESACIQKLN</sequence>
<organism evidence="1">
    <name type="scientific">uncultured Caudovirales phage</name>
    <dbReference type="NCBI Taxonomy" id="2100421"/>
    <lineage>
        <taxon>Viruses</taxon>
        <taxon>Duplodnaviria</taxon>
        <taxon>Heunggongvirae</taxon>
        <taxon>Uroviricota</taxon>
        <taxon>Caudoviricetes</taxon>
        <taxon>Peduoviridae</taxon>
        <taxon>Maltschvirus</taxon>
        <taxon>Maltschvirus maltsch</taxon>
    </lineage>
</organism>
<name>A0A6J5N074_9CAUD</name>
<proteinExistence type="predicted"/>
<protein>
    <submittedName>
        <fullName evidence="1">Uncharacterized protein</fullName>
    </submittedName>
</protein>